<dbReference type="InterPro" id="IPR044929">
    <property type="entry name" value="DNA/RNA_non-sp_Endonuclease_sf"/>
</dbReference>
<dbReference type="EMBL" id="NTUS01000168">
    <property type="protein sequence ID" value="PFA88173.1"/>
    <property type="molecule type" value="Genomic_DNA"/>
</dbReference>
<dbReference type="InterPro" id="IPR051768">
    <property type="entry name" value="Bact_secretion_toxin"/>
</dbReference>
<dbReference type="AlphaFoldDB" id="A0A9X6V5K2"/>
<evidence type="ECO:0000313" key="4">
    <source>
        <dbReference type="EMBL" id="PFA88173.1"/>
    </source>
</evidence>
<accession>A0A9X6V5K2</accession>
<evidence type="ECO:0000256" key="3">
    <source>
        <dbReference type="ARBA" id="ARBA00023136"/>
    </source>
</evidence>
<dbReference type="SUPFAM" id="SSF54060">
    <property type="entry name" value="His-Me finger endonucleases"/>
    <property type="match status" value="1"/>
</dbReference>
<dbReference type="GO" id="GO:0005886">
    <property type="term" value="C:plasma membrane"/>
    <property type="evidence" value="ECO:0007669"/>
    <property type="project" value="UniProtKB-SubCell"/>
</dbReference>
<sequence length="224" mass="24714">MNSVSLFVKGVEILPDGSVARTGTNYSGKFQEAHDASKASIQSRISNLESGGVKGTGEGPVKVNYGEQYAREKRKKILKPNVEYTSKEGYTYTTDSQGRVASCEGSLQLGDGKRNNYAQRVVGGNDRLDDDDGGHLIATIFKGSGNMDNLVPMNSNLNRGEWKKLENEWANALNDGDKVRVKITPNYSGNSKRPDSFVIRYKIGDEDRWRLKNFDNVPGGKLDE</sequence>
<dbReference type="InterPro" id="IPR044925">
    <property type="entry name" value="His-Me_finger_sf"/>
</dbReference>
<organism evidence="4 5">
    <name type="scientific">Bacillus thuringiensis</name>
    <dbReference type="NCBI Taxonomy" id="1428"/>
    <lineage>
        <taxon>Bacteria</taxon>
        <taxon>Bacillati</taxon>
        <taxon>Bacillota</taxon>
        <taxon>Bacilli</taxon>
        <taxon>Bacillales</taxon>
        <taxon>Bacillaceae</taxon>
        <taxon>Bacillus</taxon>
        <taxon>Bacillus cereus group</taxon>
    </lineage>
</organism>
<protein>
    <submittedName>
        <fullName evidence="4">Cytoplasmic protein</fullName>
    </submittedName>
</protein>
<keyword evidence="2" id="KW-1003">Cell membrane</keyword>
<dbReference type="Gene3D" id="3.40.570.10">
    <property type="entry name" value="Extracellular Endonuclease, subunit A"/>
    <property type="match status" value="1"/>
</dbReference>
<proteinExistence type="predicted"/>
<keyword evidence="3" id="KW-0472">Membrane</keyword>
<name>A0A9X6V5K2_BACTU</name>
<comment type="caution">
    <text evidence="4">The sequence shown here is derived from an EMBL/GenBank/DDBJ whole genome shotgun (WGS) entry which is preliminary data.</text>
</comment>
<gene>
    <name evidence="4" type="ORF">CN398_30755</name>
</gene>
<evidence type="ECO:0000313" key="5">
    <source>
        <dbReference type="Proteomes" id="UP000220397"/>
    </source>
</evidence>
<dbReference type="InterPro" id="IPR044927">
    <property type="entry name" value="Endonuclea_NS_2"/>
</dbReference>
<reference evidence="4 5" key="1">
    <citation type="submission" date="2017-09" db="EMBL/GenBank/DDBJ databases">
        <title>Large-scale bioinformatics analysis of Bacillus genomes uncovers conserved roles of natural products in bacterial physiology.</title>
        <authorList>
            <consortium name="Agbiome Team Llc"/>
            <person name="Bleich R.M."/>
            <person name="Kirk G.J."/>
            <person name="Santa Maria K.C."/>
            <person name="Allen S.E."/>
            <person name="Farag S."/>
            <person name="Shank E.A."/>
            <person name="Bowers A."/>
        </authorList>
    </citation>
    <scope>NUCLEOTIDE SEQUENCE [LARGE SCALE GENOMIC DNA]</scope>
    <source>
        <strain evidence="4 5">AFS015413</strain>
    </source>
</reference>
<dbReference type="Pfam" id="PF14448">
    <property type="entry name" value="Nuc_N"/>
    <property type="match status" value="1"/>
</dbReference>
<dbReference type="InterPro" id="IPR027803">
    <property type="entry name" value="Toxin/Nuc_N"/>
</dbReference>
<comment type="subcellular location">
    <subcellularLocation>
        <location evidence="1">Cell membrane</location>
    </subcellularLocation>
</comment>
<dbReference type="Pfam" id="PF13930">
    <property type="entry name" value="Endonuclea_NS_2"/>
    <property type="match status" value="1"/>
</dbReference>
<dbReference type="PANTHER" id="PTHR34976">
    <property type="entry name" value="RIBONUCLEASE YQCG-RELATED"/>
    <property type="match status" value="1"/>
</dbReference>
<evidence type="ECO:0000256" key="1">
    <source>
        <dbReference type="ARBA" id="ARBA00004236"/>
    </source>
</evidence>
<dbReference type="PANTHER" id="PTHR34976:SF2">
    <property type="entry name" value="TYPE VII SECRETION SYSTEM PROTEIN ESSD"/>
    <property type="match status" value="1"/>
</dbReference>
<dbReference type="Proteomes" id="UP000220397">
    <property type="component" value="Unassembled WGS sequence"/>
</dbReference>
<evidence type="ECO:0000256" key="2">
    <source>
        <dbReference type="ARBA" id="ARBA00022475"/>
    </source>
</evidence>
<dbReference type="RefSeq" id="WP_002082483.1">
    <property type="nucleotide sequence ID" value="NZ_CP014847.1"/>
</dbReference>